<dbReference type="PROSITE" id="PS50883">
    <property type="entry name" value="EAL"/>
    <property type="match status" value="1"/>
</dbReference>
<name>A0A0F9UIJ1_9ZZZZ</name>
<dbReference type="InterPro" id="IPR000160">
    <property type="entry name" value="GGDEF_dom"/>
</dbReference>
<keyword evidence="1" id="KW-0812">Transmembrane</keyword>
<dbReference type="GO" id="GO:0007165">
    <property type="term" value="P:signal transduction"/>
    <property type="evidence" value="ECO:0007669"/>
    <property type="project" value="InterPro"/>
</dbReference>
<evidence type="ECO:0000259" key="2">
    <source>
        <dbReference type="PROSITE" id="PS50883"/>
    </source>
</evidence>
<dbReference type="SMART" id="SM00267">
    <property type="entry name" value="GGDEF"/>
    <property type="match status" value="1"/>
</dbReference>
<evidence type="ECO:0008006" key="5">
    <source>
        <dbReference type="Google" id="ProtNLM"/>
    </source>
</evidence>
<keyword evidence="1" id="KW-1133">Transmembrane helix</keyword>
<dbReference type="AlphaFoldDB" id="A0A0F9UIJ1"/>
<dbReference type="SMART" id="SM00052">
    <property type="entry name" value="EAL"/>
    <property type="match status" value="1"/>
</dbReference>
<dbReference type="Pfam" id="PF00672">
    <property type="entry name" value="HAMP"/>
    <property type="match status" value="1"/>
</dbReference>
<dbReference type="NCBIfam" id="TIGR00254">
    <property type="entry name" value="GGDEF"/>
    <property type="match status" value="1"/>
</dbReference>
<organism evidence="4">
    <name type="scientific">marine sediment metagenome</name>
    <dbReference type="NCBI Taxonomy" id="412755"/>
    <lineage>
        <taxon>unclassified sequences</taxon>
        <taxon>metagenomes</taxon>
        <taxon>ecological metagenomes</taxon>
    </lineage>
</organism>
<evidence type="ECO:0000313" key="4">
    <source>
        <dbReference type="EMBL" id="KKN87187.1"/>
    </source>
</evidence>
<dbReference type="Gene3D" id="3.20.20.450">
    <property type="entry name" value="EAL domain"/>
    <property type="match status" value="1"/>
</dbReference>
<keyword evidence="1" id="KW-0472">Membrane</keyword>
<reference evidence="4" key="1">
    <citation type="journal article" date="2015" name="Nature">
        <title>Complex archaea that bridge the gap between prokaryotes and eukaryotes.</title>
        <authorList>
            <person name="Spang A."/>
            <person name="Saw J.H."/>
            <person name="Jorgensen S.L."/>
            <person name="Zaremba-Niedzwiedzka K."/>
            <person name="Martijn J."/>
            <person name="Lind A.E."/>
            <person name="van Eijk R."/>
            <person name="Schleper C."/>
            <person name="Guy L."/>
            <person name="Ettema T.J."/>
        </authorList>
    </citation>
    <scope>NUCLEOTIDE SEQUENCE</scope>
</reference>
<dbReference type="PANTHER" id="PTHR44757:SF2">
    <property type="entry name" value="BIOFILM ARCHITECTURE MAINTENANCE PROTEIN MBAA"/>
    <property type="match status" value="1"/>
</dbReference>
<dbReference type="InterPro" id="IPR029787">
    <property type="entry name" value="Nucleotide_cyclase"/>
</dbReference>
<dbReference type="SUPFAM" id="SSF141868">
    <property type="entry name" value="EAL domain-like"/>
    <property type="match status" value="1"/>
</dbReference>
<dbReference type="InterPro" id="IPR043128">
    <property type="entry name" value="Rev_trsase/Diguanyl_cyclase"/>
</dbReference>
<sequence>MSINLRLLVGSFIFASLTLVFAAFSYDSQLVSLELARKLYDGGSAPLSRLEIAKEKTAVIQSRFSPAADDSSENDEARLQGKSAGEIMLAASSIMSEIRQVLSADVSPDLRRAVGALRYPLSRIEASEGNLSRGAVRREFAALWLGLEGAVTVARADLAELRGQTSDAIESARMRNGVALVAVFGALFGFAMFLSRSIGRALREMALRARELASGASAKPGVPKGPREVRDVLFALEEMGARCRKIEATMLSEADMMAVRLNRQESQLGAALNNMTQALCMLDGQKRLVLSNEVFSRYFGEVAPGTPARAFLTDPSLTLPLRENEMATDLLEVGGAVMEVKRRGMIAKGLLITFEDITEKQRISRRLEHVAGHDGLTDLPNRKNFADVLDGLLAKGRHGLLVAVVDIRGFKSINDTHGHPVGDAILKECGDRLVRIAGPKATVSRLGGNEFAVVLPGVRGTGDADAFAGALVASFDSPFDVESRRIEARGSVGTVHIAAGQQMASLGADIVLQNCDLALYQAKQEAGSVCRRFKPAMREKLQRRREMELDLQKALDEGQFELFYQPFIDTERRRVSGFEALLRWQHPERGMISPAVFIPLAEETGLIERLGKWALDAACHEASKWPEDLTISVNLSAVQFKSPTLVEDVRGALAASGLAPRRLQIEVTESLFLDEGDRVLSILKEFRRLGLTISMDDFGTGYSSLGYLSRFPFDKIKIDQSFVRDMGRAENIAIVRSIIGLSRALNMSVIAEGIETPEQMQILYSEGCREMQGYLFSKPRPSSDLAKMLMEVANQWRSDFPSLAADKSMAAA</sequence>
<comment type="caution">
    <text evidence="4">The sequence shown here is derived from an EMBL/GenBank/DDBJ whole genome shotgun (WGS) entry which is preliminary data.</text>
</comment>
<dbReference type="SUPFAM" id="SSF55073">
    <property type="entry name" value="Nucleotide cyclase"/>
    <property type="match status" value="1"/>
</dbReference>
<dbReference type="InterPro" id="IPR035919">
    <property type="entry name" value="EAL_sf"/>
</dbReference>
<dbReference type="PROSITE" id="PS50887">
    <property type="entry name" value="GGDEF"/>
    <property type="match status" value="1"/>
</dbReference>
<dbReference type="Pfam" id="PF00990">
    <property type="entry name" value="GGDEF"/>
    <property type="match status" value="1"/>
</dbReference>
<gene>
    <name evidence="4" type="ORF">LCGC14_0260330</name>
</gene>
<evidence type="ECO:0000256" key="1">
    <source>
        <dbReference type="SAM" id="Phobius"/>
    </source>
</evidence>
<protein>
    <recommendedName>
        <fullName evidence="5">EAL domain-containing protein</fullName>
    </recommendedName>
</protein>
<dbReference type="InterPro" id="IPR001633">
    <property type="entry name" value="EAL_dom"/>
</dbReference>
<evidence type="ECO:0000259" key="3">
    <source>
        <dbReference type="PROSITE" id="PS50887"/>
    </source>
</evidence>
<dbReference type="CDD" id="cd01948">
    <property type="entry name" value="EAL"/>
    <property type="match status" value="1"/>
</dbReference>
<dbReference type="EMBL" id="LAZR01000140">
    <property type="protein sequence ID" value="KKN87187.1"/>
    <property type="molecule type" value="Genomic_DNA"/>
</dbReference>
<dbReference type="InterPro" id="IPR052155">
    <property type="entry name" value="Biofilm_reg_signaling"/>
</dbReference>
<dbReference type="Gene3D" id="3.30.70.270">
    <property type="match status" value="1"/>
</dbReference>
<dbReference type="GO" id="GO:0016020">
    <property type="term" value="C:membrane"/>
    <property type="evidence" value="ECO:0007669"/>
    <property type="project" value="InterPro"/>
</dbReference>
<dbReference type="PANTHER" id="PTHR44757">
    <property type="entry name" value="DIGUANYLATE CYCLASE DGCP"/>
    <property type="match status" value="1"/>
</dbReference>
<accession>A0A0F9UIJ1</accession>
<proteinExistence type="predicted"/>
<dbReference type="CDD" id="cd01949">
    <property type="entry name" value="GGDEF"/>
    <property type="match status" value="1"/>
</dbReference>
<dbReference type="Pfam" id="PF00563">
    <property type="entry name" value="EAL"/>
    <property type="match status" value="1"/>
</dbReference>
<feature type="domain" description="EAL" evidence="2">
    <location>
        <begin position="544"/>
        <end position="793"/>
    </location>
</feature>
<dbReference type="InterPro" id="IPR003660">
    <property type="entry name" value="HAMP_dom"/>
</dbReference>
<feature type="domain" description="GGDEF" evidence="3">
    <location>
        <begin position="398"/>
        <end position="535"/>
    </location>
</feature>
<feature type="transmembrane region" description="Helical" evidence="1">
    <location>
        <begin position="177"/>
        <end position="195"/>
    </location>
</feature>